<evidence type="ECO:0000313" key="3">
    <source>
        <dbReference type="EMBL" id="TWI75045.1"/>
    </source>
</evidence>
<dbReference type="GO" id="GO:0016740">
    <property type="term" value="F:transferase activity"/>
    <property type="evidence" value="ECO:0007669"/>
    <property type="project" value="UniProtKB-KW"/>
</dbReference>
<gene>
    <name evidence="3" type="ORF">IQ16_01337</name>
</gene>
<organism evidence="3 4">
    <name type="scientific">Bradyrhizobium huanghuaihaiense</name>
    <dbReference type="NCBI Taxonomy" id="990078"/>
    <lineage>
        <taxon>Bacteria</taxon>
        <taxon>Pseudomonadati</taxon>
        <taxon>Pseudomonadota</taxon>
        <taxon>Alphaproteobacteria</taxon>
        <taxon>Hyphomicrobiales</taxon>
        <taxon>Nitrobacteraceae</taxon>
        <taxon>Bradyrhizobium</taxon>
    </lineage>
</organism>
<dbReference type="EMBL" id="VLLA01000002">
    <property type="protein sequence ID" value="TWI75045.1"/>
    <property type="molecule type" value="Genomic_DNA"/>
</dbReference>
<protein>
    <submittedName>
        <fullName evidence="3">Aspartyl-tRNA(Asn)/glutamyl-tRNA(Gln) amidotransferase subunit A</fullName>
    </submittedName>
</protein>
<keyword evidence="3" id="KW-0808">Transferase</keyword>
<dbReference type="Gene3D" id="3.90.1300.10">
    <property type="entry name" value="Amidase signature (AS) domain"/>
    <property type="match status" value="1"/>
</dbReference>
<dbReference type="InterPro" id="IPR000120">
    <property type="entry name" value="Amidase"/>
</dbReference>
<dbReference type="InterPro" id="IPR023631">
    <property type="entry name" value="Amidase_dom"/>
</dbReference>
<evidence type="ECO:0000313" key="4">
    <source>
        <dbReference type="Proteomes" id="UP000316291"/>
    </source>
</evidence>
<proteinExistence type="inferred from homology"/>
<feature type="domain" description="Amidase" evidence="2">
    <location>
        <begin position="40"/>
        <end position="469"/>
    </location>
</feature>
<comment type="caution">
    <text evidence="3">The sequence shown here is derived from an EMBL/GenBank/DDBJ whole genome shotgun (WGS) entry which is preliminary data.</text>
</comment>
<dbReference type="AlphaFoldDB" id="A0A562S198"/>
<dbReference type="SUPFAM" id="SSF75304">
    <property type="entry name" value="Amidase signature (AS) enzymes"/>
    <property type="match status" value="1"/>
</dbReference>
<dbReference type="PANTHER" id="PTHR11895:SF7">
    <property type="entry name" value="GLUTAMYL-TRNA(GLN) AMIDOTRANSFERASE SUBUNIT A, MITOCHONDRIAL"/>
    <property type="match status" value="1"/>
</dbReference>
<comment type="similarity">
    <text evidence="1">Belongs to the amidase family.</text>
</comment>
<name>A0A562S198_9BRAD</name>
<dbReference type="Proteomes" id="UP000316291">
    <property type="component" value="Unassembled WGS sequence"/>
</dbReference>
<sequence>MPANGGGLSERDVTMNGDPCLLSATDLRGLVAARKISPVEIVSAVLARAEALQPELNCFITLCGDEAMAQARAAERKVMAGEALGLLHGIPVTVKDIVNTRGVKTTFGAVPYKDNVPTEDAVAVARLRAEGAILIGKTTTPEFGSKCLTDSPLFGRTRNAWDACRSSGGSSGGAAVAVASGIAPLAIATDGGGSTRIPAACNGVVGLKQSNGVIPHSQALDVFGNQTYVTPTTRTVADTALMMQAMAGEDACDPWSIGLPVPDFVGTAAPRGDLHGQRILYCLTPPGRPVSAEVAANFKASLDRLAGLGAELEEFSGEGFDIEPIWRAINHTVWRTRFAKLAAEHGDELSEAFLKQLALATEVSGVDYQEAMFARTALFRRVQSLLARGHFLAMPTLTRTALPIKQDLFGSIEIDGAHFDSVRPNWFPWTMPFNMTGHPAVSLPSGFARDGLPVGLQLVGRFRADAELLRVSALFEASSGLLSRWPE</sequence>
<evidence type="ECO:0000259" key="2">
    <source>
        <dbReference type="Pfam" id="PF01425"/>
    </source>
</evidence>
<evidence type="ECO:0000256" key="1">
    <source>
        <dbReference type="ARBA" id="ARBA00009199"/>
    </source>
</evidence>
<keyword evidence="4" id="KW-1185">Reference proteome</keyword>
<dbReference type="InterPro" id="IPR036928">
    <property type="entry name" value="AS_sf"/>
</dbReference>
<accession>A0A562S198</accession>
<dbReference type="Pfam" id="PF01425">
    <property type="entry name" value="Amidase"/>
    <property type="match status" value="1"/>
</dbReference>
<reference evidence="3 4" key="1">
    <citation type="journal article" date="2015" name="Stand. Genomic Sci.">
        <title>Genomic Encyclopedia of Bacterial and Archaeal Type Strains, Phase III: the genomes of soil and plant-associated and newly described type strains.</title>
        <authorList>
            <person name="Whitman W.B."/>
            <person name="Woyke T."/>
            <person name="Klenk H.P."/>
            <person name="Zhou Y."/>
            <person name="Lilburn T.G."/>
            <person name="Beck B.J."/>
            <person name="De Vos P."/>
            <person name="Vandamme P."/>
            <person name="Eisen J.A."/>
            <person name="Garrity G."/>
            <person name="Hugenholtz P."/>
            <person name="Kyrpides N.C."/>
        </authorList>
    </citation>
    <scope>NUCLEOTIDE SEQUENCE [LARGE SCALE GENOMIC DNA]</scope>
    <source>
        <strain evidence="3 4">CGMCC 1.10948</strain>
    </source>
</reference>
<dbReference type="PANTHER" id="PTHR11895">
    <property type="entry name" value="TRANSAMIDASE"/>
    <property type="match status" value="1"/>
</dbReference>